<dbReference type="SUPFAM" id="SSF69572">
    <property type="entry name" value="Activating enzymes of the ubiquitin-like proteins"/>
    <property type="match status" value="1"/>
</dbReference>
<reference evidence="2 3" key="1">
    <citation type="submission" date="2016-10" db="EMBL/GenBank/DDBJ databases">
        <authorList>
            <person name="Varghese N."/>
            <person name="Submissions S."/>
        </authorList>
    </citation>
    <scope>NUCLEOTIDE SEQUENCE [LARGE SCALE GENOMIC DNA]</scope>
    <source>
        <strain evidence="2 3">IBRC-M10081</strain>
    </source>
</reference>
<dbReference type="FunFam" id="3.40.50.720:FF:000141">
    <property type="entry name" value="tRNA threonylcarbamoyladenosine dehydratase"/>
    <property type="match status" value="1"/>
</dbReference>
<dbReference type="InterPro" id="IPR000594">
    <property type="entry name" value="ThiF_NAD_FAD-bd"/>
</dbReference>
<accession>A0A662Z1K6</accession>
<dbReference type="CDD" id="cd00755">
    <property type="entry name" value="YgdL_like"/>
    <property type="match status" value="1"/>
</dbReference>
<dbReference type="GO" id="GO:0008641">
    <property type="term" value="F:ubiquitin-like modifier activating enzyme activity"/>
    <property type="evidence" value="ECO:0007669"/>
    <property type="project" value="InterPro"/>
</dbReference>
<dbReference type="InterPro" id="IPR045886">
    <property type="entry name" value="ThiF/MoeB/HesA"/>
</dbReference>
<dbReference type="Proteomes" id="UP000243605">
    <property type="component" value="Unassembled WGS sequence"/>
</dbReference>
<dbReference type="GO" id="GO:0061503">
    <property type="term" value="F:tRNA threonylcarbamoyladenosine dehydratase"/>
    <property type="evidence" value="ECO:0007669"/>
    <property type="project" value="TreeGrafter"/>
</dbReference>
<name>A0A662Z1K6_9STAP</name>
<dbReference type="PANTHER" id="PTHR43267">
    <property type="entry name" value="TRNA THREONYLCARBAMOYLADENOSINE DEHYDRATASE"/>
    <property type="match status" value="1"/>
</dbReference>
<dbReference type="GO" id="GO:0061504">
    <property type="term" value="P:cyclic threonylcarbamoyladenosine biosynthetic process"/>
    <property type="evidence" value="ECO:0007669"/>
    <property type="project" value="TreeGrafter"/>
</dbReference>
<sequence>MKHQFSRNQLLIGEEGLEKLKESKVLILGIGGVGTFSAETLARSGVGTLILVDKDDIDITNVNRQIHATTETVGESKVEMMAERIKAINPECKIIKHQMFYTEETYDEILNDDIDYIVDASDTIQYKIHIIEEAINRDIKIISVMGAANKTDPTRFIVTDIMKTHTDPIARVIRNRLKQSKIKARVPVVFSDESPVVQRPEEVAKIADPSSAVRKSQLPPTSNAFTPSVAGIIAGSWVYEQILKDIEVKHIKDK</sequence>
<dbReference type="Gene3D" id="3.40.50.720">
    <property type="entry name" value="NAD(P)-binding Rossmann-like Domain"/>
    <property type="match status" value="1"/>
</dbReference>
<keyword evidence="3" id="KW-1185">Reference proteome</keyword>
<dbReference type="PANTHER" id="PTHR43267:SF1">
    <property type="entry name" value="TRNA THREONYLCARBAMOYLADENOSINE DEHYDRATASE"/>
    <property type="match status" value="1"/>
</dbReference>
<dbReference type="EMBL" id="FOIT01000001">
    <property type="protein sequence ID" value="SEV85655.1"/>
    <property type="molecule type" value="Genomic_DNA"/>
</dbReference>
<dbReference type="AlphaFoldDB" id="A0A662Z1K6"/>
<dbReference type="Pfam" id="PF00899">
    <property type="entry name" value="ThiF"/>
    <property type="match status" value="1"/>
</dbReference>
<evidence type="ECO:0000259" key="1">
    <source>
        <dbReference type="Pfam" id="PF00899"/>
    </source>
</evidence>
<evidence type="ECO:0000313" key="3">
    <source>
        <dbReference type="Proteomes" id="UP000243605"/>
    </source>
</evidence>
<protein>
    <submittedName>
        <fullName evidence="2">tRNA A37 threonylcarbamoyladenosine dehydratase</fullName>
    </submittedName>
</protein>
<dbReference type="OrthoDB" id="9804150at2"/>
<gene>
    <name evidence="2" type="ORF">SAMN05192557_0520</name>
</gene>
<proteinExistence type="predicted"/>
<feature type="domain" description="THIF-type NAD/FAD binding fold" evidence="1">
    <location>
        <begin position="6"/>
        <end position="175"/>
    </location>
</feature>
<evidence type="ECO:0000313" key="2">
    <source>
        <dbReference type="EMBL" id="SEV85655.1"/>
    </source>
</evidence>
<dbReference type="RefSeq" id="WP_091473609.1">
    <property type="nucleotide sequence ID" value="NZ_FOIT01000001.1"/>
</dbReference>
<organism evidence="2 3">
    <name type="scientific">Aliicoccus persicus</name>
    <dbReference type="NCBI Taxonomy" id="930138"/>
    <lineage>
        <taxon>Bacteria</taxon>
        <taxon>Bacillati</taxon>
        <taxon>Bacillota</taxon>
        <taxon>Bacilli</taxon>
        <taxon>Bacillales</taxon>
        <taxon>Staphylococcaceae</taxon>
        <taxon>Aliicoccus</taxon>
    </lineage>
</organism>
<dbReference type="InterPro" id="IPR035985">
    <property type="entry name" value="Ubiquitin-activating_enz"/>
</dbReference>